<feature type="transmembrane region" description="Helical" evidence="8">
    <location>
        <begin position="188"/>
        <end position="210"/>
    </location>
</feature>
<dbReference type="Proteomes" id="UP000285120">
    <property type="component" value="Unassembled WGS sequence"/>
</dbReference>
<keyword evidence="4 6" id="KW-0807">Transducer</keyword>
<dbReference type="GO" id="GO:0005886">
    <property type="term" value="C:plasma membrane"/>
    <property type="evidence" value="ECO:0007669"/>
    <property type="project" value="UniProtKB-SubCell"/>
</dbReference>
<evidence type="ECO:0000256" key="3">
    <source>
        <dbReference type="ARBA" id="ARBA00023136"/>
    </source>
</evidence>
<evidence type="ECO:0000256" key="7">
    <source>
        <dbReference type="SAM" id="MobiDB-lite"/>
    </source>
</evidence>
<evidence type="ECO:0000256" key="2">
    <source>
        <dbReference type="ARBA" id="ARBA00022475"/>
    </source>
</evidence>
<keyword evidence="3 8" id="KW-0472">Membrane</keyword>
<dbReference type="Pfam" id="PF00015">
    <property type="entry name" value="MCPsignal"/>
    <property type="match status" value="1"/>
</dbReference>
<feature type="domain" description="HAMP" evidence="10">
    <location>
        <begin position="207"/>
        <end position="260"/>
    </location>
</feature>
<organism evidence="11 12">
    <name type="scientific">Sinobaca qinghaiensis</name>
    <dbReference type="NCBI Taxonomy" id="342944"/>
    <lineage>
        <taxon>Bacteria</taxon>
        <taxon>Bacillati</taxon>
        <taxon>Bacillota</taxon>
        <taxon>Bacilli</taxon>
        <taxon>Bacillales</taxon>
        <taxon>Sporolactobacillaceae</taxon>
        <taxon>Sinobaca</taxon>
    </lineage>
</organism>
<dbReference type="AlphaFoldDB" id="A0A419UX06"/>
<evidence type="ECO:0000259" key="9">
    <source>
        <dbReference type="PROSITE" id="PS50111"/>
    </source>
</evidence>
<evidence type="ECO:0000313" key="11">
    <source>
        <dbReference type="EMBL" id="RKD69667.1"/>
    </source>
</evidence>
<dbReference type="CDD" id="cd06225">
    <property type="entry name" value="HAMP"/>
    <property type="match status" value="1"/>
</dbReference>
<dbReference type="RefSeq" id="WP_170146957.1">
    <property type="nucleotide sequence ID" value="NZ_RAPK01000011.1"/>
</dbReference>
<evidence type="ECO:0000256" key="4">
    <source>
        <dbReference type="ARBA" id="ARBA00023224"/>
    </source>
</evidence>
<name>A0A419UX06_9BACL</name>
<evidence type="ECO:0000256" key="8">
    <source>
        <dbReference type="SAM" id="Phobius"/>
    </source>
</evidence>
<dbReference type="PANTHER" id="PTHR32089:SF112">
    <property type="entry name" value="LYSOZYME-LIKE PROTEIN-RELATED"/>
    <property type="match status" value="1"/>
</dbReference>
<feature type="transmembrane region" description="Helical" evidence="8">
    <location>
        <begin position="12"/>
        <end position="34"/>
    </location>
</feature>
<dbReference type="SMART" id="SM00283">
    <property type="entry name" value="MA"/>
    <property type="match status" value="1"/>
</dbReference>
<dbReference type="PANTHER" id="PTHR32089">
    <property type="entry name" value="METHYL-ACCEPTING CHEMOTAXIS PROTEIN MCPB"/>
    <property type="match status" value="1"/>
</dbReference>
<dbReference type="CDD" id="cd11386">
    <property type="entry name" value="MCP_signal"/>
    <property type="match status" value="1"/>
</dbReference>
<dbReference type="Pfam" id="PF12729">
    <property type="entry name" value="4HB_MCP_1"/>
    <property type="match status" value="1"/>
</dbReference>
<evidence type="ECO:0000313" key="12">
    <source>
        <dbReference type="Proteomes" id="UP000285120"/>
    </source>
</evidence>
<protein>
    <submittedName>
        <fullName evidence="11">Methyl-accepting chemotaxis protein</fullName>
    </submittedName>
</protein>
<keyword evidence="2" id="KW-1003">Cell membrane</keyword>
<comment type="caution">
    <text evidence="11">The sequence shown here is derived from an EMBL/GenBank/DDBJ whole genome shotgun (WGS) entry which is preliminary data.</text>
</comment>
<evidence type="ECO:0000259" key="10">
    <source>
        <dbReference type="PROSITE" id="PS50885"/>
    </source>
</evidence>
<dbReference type="GO" id="GO:0007165">
    <property type="term" value="P:signal transduction"/>
    <property type="evidence" value="ECO:0007669"/>
    <property type="project" value="UniProtKB-KW"/>
</dbReference>
<dbReference type="EMBL" id="RAPK01000011">
    <property type="protein sequence ID" value="RKD69667.1"/>
    <property type="molecule type" value="Genomic_DNA"/>
</dbReference>
<feature type="domain" description="Methyl-accepting transducer" evidence="9">
    <location>
        <begin position="279"/>
        <end position="529"/>
    </location>
</feature>
<comment type="subcellular location">
    <subcellularLocation>
        <location evidence="1">Cell membrane</location>
    </subcellularLocation>
</comment>
<dbReference type="InterPro" id="IPR004089">
    <property type="entry name" value="MCPsignal_dom"/>
</dbReference>
<sequence length="565" mass="60754">MKKWFNFKSLRAKVLTGFMCLIVLVTILGVYNFYATSKANAELERIVEEQMPRLLGKETLAINMAQRTAQARGYVLSGDEEFKTRFAEYTEKSVAIEEELLASDSSPELKSLIEQSMEWEQIITAEVFPAYDGGNEEEARQILSTTATPLSREAMAGFENTALESEELITSTGENALESGRSLMTTSMIISLLVILSGIGIAFFMAHTISAPIKHVMRHMQSIAEGDLSQKPMETTSRDETGKLVIAANQMNSNMARLLTQIQTMSTNVSGQSQNLTHSANEVKAGSQQVAVTMEELASGAEAQATNASNIASLMGDFTNMVSDAYAKGEDVHKASGHILSITDEGRGMMDTSVDQMKKIDAIVKNAAVKVEGLDQQSQEISKLVSVINDIANQTNLLALNAAIEAARAGEQGRGFAVVADEVRKLSEQVSASVSDITGIVEGIQNESSSVAASLQAGYKEVETGTSQIQNTGETFHTINTAIQEMAGNLQLVTQNLAAISSSSQEINASIEEIASISEESAAGVEQTAASVQQTSSSMEELSNHSEDLSRVAGQLNAEVEKFKL</sequence>
<dbReference type="Pfam" id="PF00672">
    <property type="entry name" value="HAMP"/>
    <property type="match status" value="1"/>
</dbReference>
<feature type="region of interest" description="Disordered" evidence="7">
    <location>
        <begin position="525"/>
        <end position="550"/>
    </location>
</feature>
<dbReference type="SMART" id="SM00304">
    <property type="entry name" value="HAMP"/>
    <property type="match status" value="1"/>
</dbReference>
<accession>A0A419UX06</accession>
<reference evidence="11 12" key="1">
    <citation type="submission" date="2018-09" db="EMBL/GenBank/DDBJ databases">
        <title>Genomic Encyclopedia of Archaeal and Bacterial Type Strains, Phase II (KMG-II): from individual species to whole genera.</title>
        <authorList>
            <person name="Goeker M."/>
        </authorList>
    </citation>
    <scope>NUCLEOTIDE SEQUENCE [LARGE SCALE GENOMIC DNA]</scope>
    <source>
        <strain evidence="11 12">DSM 17008</strain>
    </source>
</reference>
<dbReference type="Gene3D" id="1.10.287.950">
    <property type="entry name" value="Methyl-accepting chemotaxis protein"/>
    <property type="match status" value="1"/>
</dbReference>
<gene>
    <name evidence="11" type="ORF">ATL39_3093</name>
</gene>
<dbReference type="InterPro" id="IPR003660">
    <property type="entry name" value="HAMP_dom"/>
</dbReference>
<keyword evidence="8" id="KW-0812">Transmembrane</keyword>
<keyword evidence="8" id="KW-1133">Transmembrane helix</keyword>
<feature type="compositionally biased region" description="Low complexity" evidence="7">
    <location>
        <begin position="525"/>
        <end position="538"/>
    </location>
</feature>
<dbReference type="PROSITE" id="PS50111">
    <property type="entry name" value="CHEMOTAXIS_TRANSDUC_2"/>
    <property type="match status" value="1"/>
</dbReference>
<comment type="similarity">
    <text evidence="5">Belongs to the methyl-accepting chemotaxis (MCP) protein family.</text>
</comment>
<keyword evidence="12" id="KW-1185">Reference proteome</keyword>
<evidence type="ECO:0000256" key="1">
    <source>
        <dbReference type="ARBA" id="ARBA00004236"/>
    </source>
</evidence>
<evidence type="ECO:0000256" key="5">
    <source>
        <dbReference type="ARBA" id="ARBA00029447"/>
    </source>
</evidence>
<dbReference type="PROSITE" id="PS50885">
    <property type="entry name" value="HAMP"/>
    <property type="match status" value="1"/>
</dbReference>
<dbReference type="InterPro" id="IPR024478">
    <property type="entry name" value="HlyB_4HB_MCP"/>
</dbReference>
<dbReference type="SUPFAM" id="SSF58104">
    <property type="entry name" value="Methyl-accepting chemotaxis protein (MCP) signaling domain"/>
    <property type="match status" value="1"/>
</dbReference>
<evidence type="ECO:0000256" key="6">
    <source>
        <dbReference type="PROSITE-ProRule" id="PRU00284"/>
    </source>
</evidence>
<proteinExistence type="inferred from homology"/>